<feature type="compositionally biased region" description="Polar residues" evidence="1">
    <location>
        <begin position="295"/>
        <end position="304"/>
    </location>
</feature>
<feature type="compositionally biased region" description="Acidic residues" evidence="1">
    <location>
        <begin position="559"/>
        <end position="582"/>
    </location>
</feature>
<evidence type="ECO:0000313" key="3">
    <source>
        <dbReference type="EMBL" id="MDQ0674630.1"/>
    </source>
</evidence>
<comment type="caution">
    <text evidence="3">The sequence shown here is derived from an EMBL/GenBank/DDBJ whole genome shotgun (WGS) entry which is preliminary data.</text>
</comment>
<proteinExistence type="predicted"/>
<dbReference type="RefSeq" id="WP_306636360.1">
    <property type="nucleotide sequence ID" value="NZ_JAUSXB010000001.1"/>
</dbReference>
<keyword evidence="4" id="KW-1185">Reference proteome</keyword>
<evidence type="ECO:0000259" key="2">
    <source>
        <dbReference type="SMART" id="SM00507"/>
    </source>
</evidence>
<dbReference type="Proteomes" id="UP001236806">
    <property type="component" value="Unassembled WGS sequence"/>
</dbReference>
<feature type="region of interest" description="Disordered" evidence="1">
    <location>
        <begin position="484"/>
        <end position="521"/>
    </location>
</feature>
<dbReference type="CDD" id="cd00085">
    <property type="entry name" value="HNHc"/>
    <property type="match status" value="1"/>
</dbReference>
<dbReference type="Pfam" id="PF02720">
    <property type="entry name" value="DUF222"/>
    <property type="match status" value="1"/>
</dbReference>
<dbReference type="SMART" id="SM00507">
    <property type="entry name" value="HNHc"/>
    <property type="match status" value="1"/>
</dbReference>
<dbReference type="InterPro" id="IPR003615">
    <property type="entry name" value="HNH_nuc"/>
</dbReference>
<reference evidence="3 4" key="1">
    <citation type="submission" date="2023-07" db="EMBL/GenBank/DDBJ databases">
        <title>Comparative genomics of wheat-associated soil bacteria to identify genetic determinants of phenazine resistance.</title>
        <authorList>
            <person name="Mouncey N."/>
        </authorList>
    </citation>
    <scope>NUCLEOTIDE SEQUENCE [LARGE SCALE GENOMIC DNA]</scope>
    <source>
        <strain evidence="3 4">W1I3</strain>
    </source>
</reference>
<dbReference type="EMBL" id="JAUSXB010000001">
    <property type="protein sequence ID" value="MDQ0674630.1"/>
    <property type="molecule type" value="Genomic_DNA"/>
</dbReference>
<accession>A0ABU0PL22</accession>
<sequence>MGNGAGTVAVMEGIHASVAGLDALFVEDARLGAGRPGPANTDGVDVVTDVLQRQYEIRLERMAVTKQLEAQIAAIKARDAAEAIEIQHEMTPPEAPAHERTYAEMSAIEEIAGVLTISSPAAGALVTQSRQVCSLPPVMDALSAGAITWQHAKIIADETEGLGPAGAAALAAHFLDPDAPNPARGAAAGELVPSRFRTRVRNWRERHHPETLEKRHTKGAADRRMEYTPDRDGMAWLSLYLPADTASAIWNRSTALARGLQGPEEPRSMTQLRPDIAAGLLLSAGPALSPAPESTAGQSTAGQSTTGEGKTETTEDGFDAPIGVASVSVNDRPAADLASAGHEETGRSGYTDLASVPVPNAQVLVTVPVFALLGLTDEPATLDGYGPIPASMARKLVTEGASSFYRVLVDPRDGAPLEIGRTSYRLTKALKKALQLRDGKCTFPGCNNHSLDNDTDHLTAWHHGGTTGISNLAQLCPKHHRLKHHKPWTPTQATHNEPPGWTSPTGRHYKPEQPDQEPPQWPQILHVFGKPFEAPAFDPRWAEPPTLEPPDGYFLDVEPPLEEPDDDSLVDPDDIPLDDPAWDDFYATPPKLPQDPFPDWHLWLSESLSVP</sequence>
<evidence type="ECO:0000256" key="1">
    <source>
        <dbReference type="SAM" id="MobiDB-lite"/>
    </source>
</evidence>
<gene>
    <name evidence="3" type="ORF">QFZ36_002191</name>
</gene>
<evidence type="ECO:0000313" key="4">
    <source>
        <dbReference type="Proteomes" id="UP001236806"/>
    </source>
</evidence>
<feature type="region of interest" description="Disordered" evidence="1">
    <location>
        <begin position="536"/>
        <end position="590"/>
    </location>
</feature>
<name>A0ABU0PL22_9MICC</name>
<feature type="region of interest" description="Disordered" evidence="1">
    <location>
        <begin position="285"/>
        <end position="319"/>
    </location>
</feature>
<dbReference type="Gene3D" id="1.10.30.50">
    <property type="match status" value="1"/>
</dbReference>
<protein>
    <recommendedName>
        <fullName evidence="2">HNH nuclease domain-containing protein</fullName>
    </recommendedName>
</protein>
<feature type="domain" description="HNH nuclease" evidence="2">
    <location>
        <begin position="429"/>
        <end position="481"/>
    </location>
</feature>
<dbReference type="InterPro" id="IPR003870">
    <property type="entry name" value="DUF222"/>
</dbReference>
<organism evidence="3 4">
    <name type="scientific">Pseudarthrobacter siccitolerans</name>
    <dbReference type="NCBI Taxonomy" id="861266"/>
    <lineage>
        <taxon>Bacteria</taxon>
        <taxon>Bacillati</taxon>
        <taxon>Actinomycetota</taxon>
        <taxon>Actinomycetes</taxon>
        <taxon>Micrococcales</taxon>
        <taxon>Micrococcaceae</taxon>
        <taxon>Pseudarthrobacter</taxon>
    </lineage>
</organism>